<evidence type="ECO:0000313" key="5">
    <source>
        <dbReference type="Proteomes" id="UP000236724"/>
    </source>
</evidence>
<protein>
    <submittedName>
        <fullName evidence="3">Soluble lytic murein transglycosylase</fullName>
        <ecNumber evidence="3">4.2.2.-</ecNumber>
    </submittedName>
</protein>
<organism evidence="3 5">
    <name type="scientific">Candidatus Venteria ishoeyi</name>
    <dbReference type="NCBI Taxonomy" id="1899563"/>
    <lineage>
        <taxon>Bacteria</taxon>
        <taxon>Pseudomonadati</taxon>
        <taxon>Pseudomonadota</taxon>
        <taxon>Gammaproteobacteria</taxon>
        <taxon>Thiotrichales</taxon>
        <taxon>Thiotrichaceae</taxon>
        <taxon>Venteria</taxon>
    </lineage>
</organism>
<dbReference type="Gene3D" id="1.10.530.10">
    <property type="match status" value="1"/>
</dbReference>
<dbReference type="EMBL" id="FMSV02000561">
    <property type="protein sequence ID" value="SEH09352.1"/>
    <property type="molecule type" value="Genomic_DNA"/>
</dbReference>
<evidence type="ECO:0000313" key="3">
    <source>
        <dbReference type="EMBL" id="SEH09227.1"/>
    </source>
</evidence>
<dbReference type="EMBL" id="FMSV02000558">
    <property type="protein sequence ID" value="SEH09227.1"/>
    <property type="molecule type" value="Genomic_DNA"/>
</dbReference>
<name>A0A1H6FGR5_9GAMM</name>
<gene>
    <name evidence="3" type="primary">slt_5</name>
    <name evidence="4" type="synonym">slt_6</name>
    <name evidence="3" type="ORF">MBHS_05121</name>
    <name evidence="4" type="ORF">MBHS_05247</name>
</gene>
<evidence type="ECO:0000256" key="1">
    <source>
        <dbReference type="ARBA" id="ARBA00007734"/>
    </source>
</evidence>
<dbReference type="EC" id="4.2.2.-" evidence="3"/>
<dbReference type="OrthoDB" id="92254at2"/>
<dbReference type="GO" id="GO:0008933">
    <property type="term" value="F:peptidoglycan lytic transglycosylase activity"/>
    <property type="evidence" value="ECO:0007669"/>
    <property type="project" value="InterPro"/>
</dbReference>
<sequence length="211" mass="23738">MFITFLMRGFQRQSKTLLSAILFSTVLYSVNTAAQTTQVYKYRDSRGVLHLSTKPPTPSQQLLSEHDYALPQAPLMPLPGYSGVNIEQEDDVLTNDPPAMDPHLLQAIIAVESNWNPRAVSPKGATGLMQLMPGTAKQYGITDLEDPLENLRAGIRHFHYLMQRFNQDVILALAAYNAGEYAVIRHGYQVPPYPETQAYVKKVMKLYLEAR</sequence>
<dbReference type="PROSITE" id="PS00922">
    <property type="entry name" value="TRANSGLYCOSYLASE"/>
    <property type="match status" value="1"/>
</dbReference>
<dbReference type="SUPFAM" id="SSF53955">
    <property type="entry name" value="Lysozyme-like"/>
    <property type="match status" value="1"/>
</dbReference>
<dbReference type="GO" id="GO:0000270">
    <property type="term" value="P:peptidoglycan metabolic process"/>
    <property type="evidence" value="ECO:0007669"/>
    <property type="project" value="InterPro"/>
</dbReference>
<reference evidence="3 5" key="1">
    <citation type="submission" date="2016-10" db="EMBL/GenBank/DDBJ databases">
        <authorList>
            <person name="de Groot N.N."/>
        </authorList>
    </citation>
    <scope>NUCLEOTIDE SEQUENCE [LARGE SCALE GENOMIC DNA]</scope>
    <source>
        <strain evidence="3">MBHS1</strain>
    </source>
</reference>
<proteinExistence type="inferred from homology"/>
<dbReference type="InterPro" id="IPR023346">
    <property type="entry name" value="Lysozyme-like_dom_sf"/>
</dbReference>
<dbReference type="GO" id="GO:0016020">
    <property type="term" value="C:membrane"/>
    <property type="evidence" value="ECO:0007669"/>
    <property type="project" value="InterPro"/>
</dbReference>
<feature type="domain" description="Transglycosylase SLT" evidence="2">
    <location>
        <begin position="99"/>
        <end position="187"/>
    </location>
</feature>
<keyword evidence="5" id="KW-1185">Reference proteome</keyword>
<dbReference type="RefSeq" id="WP_103922691.1">
    <property type="nucleotide sequence ID" value="NZ_FMSV02000558.1"/>
</dbReference>
<keyword evidence="3" id="KW-0456">Lyase</keyword>
<dbReference type="InterPro" id="IPR008258">
    <property type="entry name" value="Transglycosylase_SLT_dom_1"/>
</dbReference>
<comment type="similarity">
    <text evidence="1">Belongs to the transglycosylase Slt family.</text>
</comment>
<dbReference type="CDD" id="cd00254">
    <property type="entry name" value="LT-like"/>
    <property type="match status" value="1"/>
</dbReference>
<dbReference type="AlphaFoldDB" id="A0A1H6FGR5"/>
<dbReference type="InterPro" id="IPR000189">
    <property type="entry name" value="Transglyc_AS"/>
</dbReference>
<dbReference type="PANTHER" id="PTHR37423">
    <property type="entry name" value="SOLUBLE LYTIC MUREIN TRANSGLYCOSYLASE-RELATED"/>
    <property type="match status" value="1"/>
</dbReference>
<dbReference type="PANTHER" id="PTHR37423:SF2">
    <property type="entry name" value="MEMBRANE-BOUND LYTIC MUREIN TRANSGLYCOSYLASE C"/>
    <property type="match status" value="1"/>
</dbReference>
<dbReference type="Pfam" id="PF01464">
    <property type="entry name" value="SLT"/>
    <property type="match status" value="1"/>
</dbReference>
<evidence type="ECO:0000313" key="4">
    <source>
        <dbReference type="EMBL" id="SEH09352.1"/>
    </source>
</evidence>
<accession>A0A1H6FGR5</accession>
<evidence type="ECO:0000259" key="2">
    <source>
        <dbReference type="Pfam" id="PF01464"/>
    </source>
</evidence>
<dbReference type="Proteomes" id="UP000236724">
    <property type="component" value="Unassembled WGS sequence"/>
</dbReference>